<gene>
    <name evidence="9" type="ORF">GCM10008957_02300</name>
</gene>
<dbReference type="RefSeq" id="WP_189087638.1">
    <property type="nucleotide sequence ID" value="NZ_BMQL01000001.1"/>
</dbReference>
<sequence length="606" mass="67618">MTITDPPARADLPREQTWDIEAIFATPDAWEQEAAAFPADLEVLKTFQGRLGESPETLAQFFQTDQTLRQRLGRLLSYASMTASVDGHDTVAADRRDRGNVLASQYTAASAFSSPELLALDEDTLREWLKRSELQEFAVPLERLWRTRPHVRSAEVEELLGALGSPFGSARNIHPTLANMDLDFGSVDGVRIGHGNIDALTGSADRETRRLAWEQYADAHLNVKHGMAAALATGVRQNVFTARARNYLDALTAALSSTYIPGQVFHTLIETYKANLSTWHRYWAVRARWLGLERLREYDVKAPLSAAPPIVSYPQAVDWIAQGMTPLGSEYVNTLRHGLTDGRWVDYGLNQHKRQGAYSNGVFPIKPYIFMSWNDTLPSMSTLAHEIGHSMHTHLSWAKQPYAHARYTLFAAEVASNFNQAMVRKSLFASQPDTDFQVALIEEAMGNFHRYFFIMPTLARFEAEIHARVEAGRSLSAPDLNALMADLLADGYGDGVQMDRERSGIMWGQFSTHLYSNFYAYQYATGIAAAHQLLSAFDDDAEAARQRYLTFLGEGGRLDPLDALRNAGVDMEKPDAVEKTFEVLAGYVDRLEALLEERLASGLVSS</sequence>
<reference evidence="9" key="2">
    <citation type="submission" date="2020-09" db="EMBL/GenBank/DDBJ databases">
        <authorList>
            <person name="Sun Q."/>
            <person name="Ohkuma M."/>
        </authorList>
    </citation>
    <scope>NUCLEOTIDE SEQUENCE</scope>
    <source>
        <strain evidence="9">JCM 31311</strain>
    </source>
</reference>
<comment type="similarity">
    <text evidence="6">Belongs to the peptidase M3B family.</text>
</comment>
<keyword evidence="1 6" id="KW-0645">Protease</keyword>
<evidence type="ECO:0000256" key="3">
    <source>
        <dbReference type="ARBA" id="ARBA00022801"/>
    </source>
</evidence>
<dbReference type="InterPro" id="IPR013647">
    <property type="entry name" value="OligopepF_N_dom"/>
</dbReference>
<accession>A0A918F0I7</accession>
<dbReference type="SUPFAM" id="SSF55486">
    <property type="entry name" value="Metalloproteases ('zincins'), catalytic domain"/>
    <property type="match status" value="1"/>
</dbReference>
<feature type="domain" description="Oligopeptidase F N-terminal" evidence="8">
    <location>
        <begin position="116"/>
        <end position="184"/>
    </location>
</feature>
<reference evidence="9" key="1">
    <citation type="journal article" date="2014" name="Int. J. Syst. Evol. Microbiol.">
        <title>Complete genome sequence of Corynebacterium casei LMG S-19264T (=DSM 44701T), isolated from a smear-ripened cheese.</title>
        <authorList>
            <consortium name="US DOE Joint Genome Institute (JGI-PGF)"/>
            <person name="Walter F."/>
            <person name="Albersmeier A."/>
            <person name="Kalinowski J."/>
            <person name="Ruckert C."/>
        </authorList>
    </citation>
    <scope>NUCLEOTIDE SEQUENCE</scope>
    <source>
        <strain evidence="9">JCM 31311</strain>
    </source>
</reference>
<dbReference type="Gene3D" id="1.20.140.70">
    <property type="entry name" value="Oligopeptidase f, N-terminal domain"/>
    <property type="match status" value="1"/>
</dbReference>
<evidence type="ECO:0000256" key="6">
    <source>
        <dbReference type="RuleBase" id="RU368091"/>
    </source>
</evidence>
<keyword evidence="4 6" id="KW-0862">Zinc</keyword>
<feature type="domain" description="Peptidase M3A/M3B catalytic" evidence="7">
    <location>
        <begin position="200"/>
        <end position="582"/>
    </location>
</feature>
<comment type="function">
    <text evidence="6">Has oligopeptidase activity and degrades a variety of small bioactive peptides.</text>
</comment>
<evidence type="ECO:0000313" key="10">
    <source>
        <dbReference type="Proteomes" id="UP000603865"/>
    </source>
</evidence>
<dbReference type="InterPro" id="IPR004438">
    <property type="entry name" value="Peptidase_M3B"/>
</dbReference>
<organism evidence="9 10">
    <name type="scientific">Deinococcus ruber</name>
    <dbReference type="NCBI Taxonomy" id="1848197"/>
    <lineage>
        <taxon>Bacteria</taxon>
        <taxon>Thermotogati</taxon>
        <taxon>Deinococcota</taxon>
        <taxon>Deinococci</taxon>
        <taxon>Deinococcales</taxon>
        <taxon>Deinococcaceae</taxon>
        <taxon>Deinococcus</taxon>
    </lineage>
</organism>
<dbReference type="AlphaFoldDB" id="A0A918F0I7"/>
<dbReference type="Pfam" id="PF01432">
    <property type="entry name" value="Peptidase_M3"/>
    <property type="match status" value="1"/>
</dbReference>
<keyword evidence="2 6" id="KW-0479">Metal-binding</keyword>
<dbReference type="Gene3D" id="1.10.1370.20">
    <property type="entry name" value="Oligoendopeptidase f, C-terminal domain"/>
    <property type="match status" value="1"/>
</dbReference>
<dbReference type="NCBIfam" id="TIGR00181">
    <property type="entry name" value="pepF"/>
    <property type="match status" value="1"/>
</dbReference>
<dbReference type="CDD" id="cd09608">
    <property type="entry name" value="M3B_PepF"/>
    <property type="match status" value="1"/>
</dbReference>
<keyword evidence="10" id="KW-1185">Reference proteome</keyword>
<evidence type="ECO:0000259" key="8">
    <source>
        <dbReference type="Pfam" id="PF08439"/>
    </source>
</evidence>
<evidence type="ECO:0000256" key="5">
    <source>
        <dbReference type="ARBA" id="ARBA00023049"/>
    </source>
</evidence>
<dbReference type="Pfam" id="PF08439">
    <property type="entry name" value="Peptidase_M3_N"/>
    <property type="match status" value="1"/>
</dbReference>
<evidence type="ECO:0000256" key="4">
    <source>
        <dbReference type="ARBA" id="ARBA00022833"/>
    </source>
</evidence>
<protein>
    <recommendedName>
        <fullName evidence="6">Oligopeptidase F</fullName>
        <ecNumber evidence="6">3.4.24.-</ecNumber>
    </recommendedName>
</protein>
<evidence type="ECO:0000256" key="2">
    <source>
        <dbReference type="ARBA" id="ARBA00022723"/>
    </source>
</evidence>
<dbReference type="Proteomes" id="UP000603865">
    <property type="component" value="Unassembled WGS sequence"/>
</dbReference>
<dbReference type="EMBL" id="BMQL01000001">
    <property type="protein sequence ID" value="GGQ93736.1"/>
    <property type="molecule type" value="Genomic_DNA"/>
</dbReference>
<dbReference type="GO" id="GO:0004222">
    <property type="term" value="F:metalloendopeptidase activity"/>
    <property type="evidence" value="ECO:0007669"/>
    <property type="project" value="UniProtKB-UniRule"/>
</dbReference>
<evidence type="ECO:0000313" key="9">
    <source>
        <dbReference type="EMBL" id="GGQ93736.1"/>
    </source>
</evidence>
<comment type="cofactor">
    <cofactor evidence="6">
        <name>Zn(2+)</name>
        <dbReference type="ChEBI" id="CHEBI:29105"/>
    </cofactor>
    <text evidence="6">Binds 1 zinc ion.</text>
</comment>
<dbReference type="InterPro" id="IPR001567">
    <property type="entry name" value="Pept_M3A_M3B_dom"/>
</dbReference>
<comment type="caution">
    <text evidence="9">The sequence shown here is derived from an EMBL/GenBank/DDBJ whole genome shotgun (WGS) entry which is preliminary data.</text>
</comment>
<dbReference type="EC" id="3.4.24.-" evidence="6"/>
<evidence type="ECO:0000259" key="7">
    <source>
        <dbReference type="Pfam" id="PF01432"/>
    </source>
</evidence>
<dbReference type="InterPro" id="IPR042088">
    <property type="entry name" value="OligoPept_F_C"/>
</dbReference>
<name>A0A918F0I7_9DEIO</name>
<evidence type="ECO:0000256" key="1">
    <source>
        <dbReference type="ARBA" id="ARBA00022670"/>
    </source>
</evidence>
<proteinExistence type="inferred from homology"/>
<dbReference type="GO" id="GO:0046872">
    <property type="term" value="F:metal ion binding"/>
    <property type="evidence" value="ECO:0007669"/>
    <property type="project" value="UniProtKB-UniRule"/>
</dbReference>
<dbReference type="GO" id="GO:0006508">
    <property type="term" value="P:proteolysis"/>
    <property type="evidence" value="ECO:0007669"/>
    <property type="project" value="UniProtKB-KW"/>
</dbReference>
<keyword evidence="3 6" id="KW-0378">Hydrolase</keyword>
<keyword evidence="5 6" id="KW-0482">Metalloprotease</keyword>